<dbReference type="AlphaFoldDB" id="A0AAD6YW39"/>
<sequence length="167" mass="18249">MAADHSDQSHTVTWCPKAVSPLPCALPPPPPPCTCSLHPQAPTAHVPLAPHPHHRHHHPKAPRIGRAPQLLASALRDVQRVLPLARGAADGRFLSLATLLPRLVVLRHPSKAVIVNSSIATVHVARCHRVLTAQTPRVLDRKAEALQMVSILYSPLSSVRLFHLRYL</sequence>
<keyword evidence="2" id="KW-1185">Reference proteome</keyword>
<comment type="caution">
    <text evidence="1">The sequence shown here is derived from an EMBL/GenBank/DDBJ whole genome shotgun (WGS) entry which is preliminary data.</text>
</comment>
<dbReference type="EMBL" id="JARJCW010000001">
    <property type="protein sequence ID" value="KAJ7230429.1"/>
    <property type="molecule type" value="Genomic_DNA"/>
</dbReference>
<name>A0AAD6YW39_9AGAR</name>
<proteinExistence type="predicted"/>
<evidence type="ECO:0000313" key="2">
    <source>
        <dbReference type="Proteomes" id="UP001219525"/>
    </source>
</evidence>
<protein>
    <submittedName>
        <fullName evidence="1">Uncharacterized protein</fullName>
    </submittedName>
</protein>
<reference evidence="1" key="1">
    <citation type="submission" date="2023-03" db="EMBL/GenBank/DDBJ databases">
        <title>Massive genome expansion in bonnet fungi (Mycena s.s.) driven by repeated elements and novel gene families across ecological guilds.</title>
        <authorList>
            <consortium name="Lawrence Berkeley National Laboratory"/>
            <person name="Harder C.B."/>
            <person name="Miyauchi S."/>
            <person name="Viragh M."/>
            <person name="Kuo A."/>
            <person name="Thoen E."/>
            <person name="Andreopoulos B."/>
            <person name="Lu D."/>
            <person name="Skrede I."/>
            <person name="Drula E."/>
            <person name="Henrissat B."/>
            <person name="Morin E."/>
            <person name="Kohler A."/>
            <person name="Barry K."/>
            <person name="LaButti K."/>
            <person name="Morin E."/>
            <person name="Salamov A."/>
            <person name="Lipzen A."/>
            <person name="Mereny Z."/>
            <person name="Hegedus B."/>
            <person name="Baldrian P."/>
            <person name="Stursova M."/>
            <person name="Weitz H."/>
            <person name="Taylor A."/>
            <person name="Grigoriev I.V."/>
            <person name="Nagy L.G."/>
            <person name="Martin F."/>
            <person name="Kauserud H."/>
        </authorList>
    </citation>
    <scope>NUCLEOTIDE SEQUENCE</scope>
    <source>
        <strain evidence="1">9144</strain>
    </source>
</reference>
<evidence type="ECO:0000313" key="1">
    <source>
        <dbReference type="EMBL" id="KAJ7230429.1"/>
    </source>
</evidence>
<accession>A0AAD6YW39</accession>
<gene>
    <name evidence="1" type="ORF">GGX14DRAFT_553911</name>
</gene>
<dbReference type="Proteomes" id="UP001219525">
    <property type="component" value="Unassembled WGS sequence"/>
</dbReference>
<organism evidence="1 2">
    <name type="scientific">Mycena pura</name>
    <dbReference type="NCBI Taxonomy" id="153505"/>
    <lineage>
        <taxon>Eukaryota</taxon>
        <taxon>Fungi</taxon>
        <taxon>Dikarya</taxon>
        <taxon>Basidiomycota</taxon>
        <taxon>Agaricomycotina</taxon>
        <taxon>Agaricomycetes</taxon>
        <taxon>Agaricomycetidae</taxon>
        <taxon>Agaricales</taxon>
        <taxon>Marasmiineae</taxon>
        <taxon>Mycenaceae</taxon>
        <taxon>Mycena</taxon>
    </lineage>
</organism>